<evidence type="ECO:0000256" key="4">
    <source>
        <dbReference type="ARBA" id="ARBA00022807"/>
    </source>
</evidence>
<evidence type="ECO:0000256" key="2">
    <source>
        <dbReference type="ARBA" id="ARBA00022670"/>
    </source>
</evidence>
<keyword evidence="4" id="KW-0788">Thiol protease</keyword>
<dbReference type="EMBL" id="JANWOI010000004">
    <property type="protein sequence ID" value="MDA5194957.1"/>
    <property type="molecule type" value="Genomic_DNA"/>
</dbReference>
<dbReference type="RefSeq" id="WP_274944663.1">
    <property type="nucleotide sequence ID" value="NZ_JANWOI010000004.1"/>
</dbReference>
<feature type="domain" description="NlpC/P60" evidence="5">
    <location>
        <begin position="9"/>
        <end position="141"/>
    </location>
</feature>
<keyword evidence="3" id="KW-0378">Hydrolase</keyword>
<protein>
    <submittedName>
        <fullName evidence="6">C40 family peptidase</fullName>
    </submittedName>
</protein>
<dbReference type="GO" id="GO:0006508">
    <property type="term" value="P:proteolysis"/>
    <property type="evidence" value="ECO:0007669"/>
    <property type="project" value="UniProtKB-KW"/>
</dbReference>
<evidence type="ECO:0000313" key="6">
    <source>
        <dbReference type="EMBL" id="MDA5194957.1"/>
    </source>
</evidence>
<sequence length="145" mass="15939">MDCPSNSAADLRAAIVDKGRSYLGTPFRHQGRAPGRGLDCIGVVACIGRELGLFDYDATGYARQPTSWTSLRRHVDAAGFVRVETAKPGDVYLMAIIDRPQHVALVTDRGMLHAWMHTRSVVEHGLDALWASRVVSIYRFPGVCD</sequence>
<evidence type="ECO:0000256" key="1">
    <source>
        <dbReference type="ARBA" id="ARBA00007074"/>
    </source>
</evidence>
<evidence type="ECO:0000259" key="5">
    <source>
        <dbReference type="PROSITE" id="PS51935"/>
    </source>
</evidence>
<reference evidence="6" key="1">
    <citation type="submission" date="2022-08" db="EMBL/GenBank/DDBJ databases">
        <authorList>
            <person name="Vandamme P."/>
            <person name="Hettiarachchi A."/>
            <person name="Peeters C."/>
            <person name="Cnockaert M."/>
            <person name="Carlier A."/>
        </authorList>
    </citation>
    <scope>NUCLEOTIDE SEQUENCE</scope>
    <source>
        <strain evidence="6">LMG 31809</strain>
    </source>
</reference>
<dbReference type="AlphaFoldDB" id="A0A9X3Z878"/>
<dbReference type="InterPro" id="IPR000064">
    <property type="entry name" value="NLP_P60_dom"/>
</dbReference>
<proteinExistence type="inferred from homology"/>
<comment type="caution">
    <text evidence="6">The sequence shown here is derived from an EMBL/GenBank/DDBJ whole genome shotgun (WGS) entry which is preliminary data.</text>
</comment>
<keyword evidence="2" id="KW-0645">Protease</keyword>
<comment type="similarity">
    <text evidence="1">Belongs to the peptidase C40 family.</text>
</comment>
<keyword evidence="7" id="KW-1185">Reference proteome</keyword>
<dbReference type="InterPro" id="IPR038765">
    <property type="entry name" value="Papain-like_cys_pep_sf"/>
</dbReference>
<reference evidence="6" key="2">
    <citation type="journal article" date="2023" name="Syst. Appl. Microbiol.">
        <title>Govania unica gen. nov., sp. nov., a rare biosphere bacterium that represents a novel family in the class Alphaproteobacteria.</title>
        <authorList>
            <person name="Vandamme P."/>
            <person name="Peeters C."/>
            <person name="Hettiarachchi A."/>
            <person name="Cnockaert M."/>
            <person name="Carlier A."/>
        </authorList>
    </citation>
    <scope>NUCLEOTIDE SEQUENCE</scope>
    <source>
        <strain evidence="6">LMG 31809</strain>
    </source>
</reference>
<name>A0A9X3Z878_9PROT</name>
<dbReference type="SUPFAM" id="SSF54001">
    <property type="entry name" value="Cysteine proteinases"/>
    <property type="match status" value="1"/>
</dbReference>
<dbReference type="GO" id="GO:0008234">
    <property type="term" value="F:cysteine-type peptidase activity"/>
    <property type="evidence" value="ECO:0007669"/>
    <property type="project" value="UniProtKB-KW"/>
</dbReference>
<gene>
    <name evidence="6" type="ORF">NYP16_13440</name>
</gene>
<dbReference type="Proteomes" id="UP001141619">
    <property type="component" value="Unassembled WGS sequence"/>
</dbReference>
<evidence type="ECO:0000313" key="7">
    <source>
        <dbReference type="Proteomes" id="UP001141619"/>
    </source>
</evidence>
<dbReference type="Gene3D" id="3.90.1720.10">
    <property type="entry name" value="endopeptidase domain like (from Nostoc punctiforme)"/>
    <property type="match status" value="1"/>
</dbReference>
<organism evidence="6 7">
    <name type="scientific">Govanella unica</name>
    <dbReference type="NCBI Taxonomy" id="2975056"/>
    <lineage>
        <taxon>Bacteria</taxon>
        <taxon>Pseudomonadati</taxon>
        <taxon>Pseudomonadota</taxon>
        <taxon>Alphaproteobacteria</taxon>
        <taxon>Emcibacterales</taxon>
        <taxon>Govanellaceae</taxon>
        <taxon>Govanella</taxon>
    </lineage>
</organism>
<dbReference type="Pfam" id="PF00877">
    <property type="entry name" value="NLPC_P60"/>
    <property type="match status" value="1"/>
</dbReference>
<dbReference type="PROSITE" id="PS51935">
    <property type="entry name" value="NLPC_P60"/>
    <property type="match status" value="1"/>
</dbReference>
<evidence type="ECO:0000256" key="3">
    <source>
        <dbReference type="ARBA" id="ARBA00022801"/>
    </source>
</evidence>
<accession>A0A9X3Z878</accession>